<evidence type="ECO:0000313" key="9">
    <source>
        <dbReference type="EMBL" id="PJC52463.1"/>
    </source>
</evidence>
<feature type="binding site" evidence="8">
    <location>
        <position position="333"/>
    </location>
    <ligand>
        <name>Mg(2+)</name>
        <dbReference type="ChEBI" id="CHEBI:18420"/>
    </ligand>
</feature>
<evidence type="ECO:0000256" key="5">
    <source>
        <dbReference type="ARBA" id="ARBA00022989"/>
    </source>
</evidence>
<evidence type="ECO:0000256" key="6">
    <source>
        <dbReference type="ARBA" id="ARBA00023136"/>
    </source>
</evidence>
<dbReference type="GO" id="GO:0051992">
    <property type="term" value="F:UDP-N-acetylmuramoyl-L-alanyl-D-glutamyl-meso-2,6-diaminopimelyl-D-alanyl-D-alanine:undecaprenyl-phosphate transferase activity"/>
    <property type="evidence" value="ECO:0007669"/>
    <property type="project" value="RHEA"/>
</dbReference>
<dbReference type="GO" id="GO:0008360">
    <property type="term" value="P:regulation of cell shape"/>
    <property type="evidence" value="ECO:0007669"/>
    <property type="project" value="UniProtKB-KW"/>
</dbReference>
<comment type="catalytic activity">
    <reaction evidence="7">
        <text>UDP-N-acetyl-alpha-D-muramoyl-L-alanyl-gamma-D-glutamyl-meso-2,6-diaminopimeloyl-D-alanyl-D-alanine + di-trans,octa-cis-undecaprenyl phosphate = di-trans,octa-cis-undecaprenyl diphospho-N-acetyl-alpha-D-muramoyl-L-alanyl-D-glutamyl-meso-2,6-diaminopimeloyl-D-alanyl-D-alanine + UMP</text>
        <dbReference type="Rhea" id="RHEA:28386"/>
        <dbReference type="ChEBI" id="CHEBI:57865"/>
        <dbReference type="ChEBI" id="CHEBI:60392"/>
        <dbReference type="ChEBI" id="CHEBI:61386"/>
        <dbReference type="ChEBI" id="CHEBI:61387"/>
        <dbReference type="EC" id="2.7.8.13"/>
    </reaction>
</comment>
<keyword evidence="7 8" id="KW-0479">Metal-binding</keyword>
<keyword evidence="7" id="KW-0132">Cell division</keyword>
<dbReference type="GO" id="GO:0005886">
    <property type="term" value="C:plasma membrane"/>
    <property type="evidence" value="ECO:0007669"/>
    <property type="project" value="UniProtKB-SubCell"/>
</dbReference>
<dbReference type="EMBL" id="PFRH01000092">
    <property type="protein sequence ID" value="PJC52463.1"/>
    <property type="molecule type" value="Genomic_DNA"/>
</dbReference>
<comment type="function">
    <text evidence="7">Catalyzes the initial step of the lipid cycle reactions in the biosynthesis of the cell wall peptidoglycan: transfers peptidoglycan precursor phospho-MurNAc-pentapeptide from UDP-MurNAc-pentapeptide onto the lipid carrier undecaprenyl phosphate, yielding undecaprenyl-pyrophosphoryl-MurNAc-pentapeptide, known as lipid I.</text>
</comment>
<dbReference type="AlphaFoldDB" id="A0A2M8F9Q1"/>
<reference evidence="10" key="1">
    <citation type="submission" date="2017-09" db="EMBL/GenBank/DDBJ databases">
        <title>Depth-based differentiation of microbial function through sediment-hosted aquifers and enrichment of novel symbionts in the deep terrestrial subsurface.</title>
        <authorList>
            <person name="Probst A.J."/>
            <person name="Ladd B."/>
            <person name="Jarett J.K."/>
            <person name="Geller-Mcgrath D.E."/>
            <person name="Sieber C.M.K."/>
            <person name="Emerson J.B."/>
            <person name="Anantharaman K."/>
            <person name="Thomas B.C."/>
            <person name="Malmstrom R."/>
            <person name="Stieglmeier M."/>
            <person name="Klingl A."/>
            <person name="Woyke T."/>
            <person name="Ryan C.M."/>
            <person name="Banfield J.F."/>
        </authorList>
    </citation>
    <scope>NUCLEOTIDE SEQUENCE [LARGE SCALE GENOMIC DNA]</scope>
</reference>
<feature type="transmembrane region" description="Helical" evidence="7">
    <location>
        <begin position="278"/>
        <end position="294"/>
    </location>
</feature>
<dbReference type="GO" id="GO:0008963">
    <property type="term" value="F:phospho-N-acetylmuramoyl-pentapeptide-transferase activity"/>
    <property type="evidence" value="ECO:0007669"/>
    <property type="project" value="UniProtKB-UniRule"/>
</dbReference>
<dbReference type="CDD" id="cd06852">
    <property type="entry name" value="GT_MraY"/>
    <property type="match status" value="1"/>
</dbReference>
<keyword evidence="3 7" id="KW-0808">Transferase</keyword>
<name>A0A2M8F9Q1_9BACT</name>
<dbReference type="GO" id="GO:0046872">
    <property type="term" value="F:metal ion binding"/>
    <property type="evidence" value="ECO:0007669"/>
    <property type="project" value="UniProtKB-KW"/>
</dbReference>
<feature type="transmembrane region" description="Helical" evidence="7">
    <location>
        <begin position="464"/>
        <end position="484"/>
    </location>
</feature>
<comment type="caution">
    <text evidence="9">The sequence shown here is derived from an EMBL/GenBank/DDBJ whole genome shotgun (WGS) entry which is preliminary data.</text>
</comment>
<keyword evidence="7" id="KW-0133">Cell shape</keyword>
<dbReference type="HAMAP" id="MF_00038">
    <property type="entry name" value="MraY"/>
    <property type="match status" value="1"/>
</dbReference>
<keyword evidence="7" id="KW-0131">Cell cycle</keyword>
<dbReference type="GO" id="GO:0009252">
    <property type="term" value="P:peptidoglycan biosynthetic process"/>
    <property type="evidence" value="ECO:0007669"/>
    <property type="project" value="UniProtKB-UniRule"/>
</dbReference>
<evidence type="ECO:0000313" key="10">
    <source>
        <dbReference type="Proteomes" id="UP000231456"/>
    </source>
</evidence>
<dbReference type="UniPathway" id="UPA00219"/>
<evidence type="ECO:0000256" key="2">
    <source>
        <dbReference type="ARBA" id="ARBA00005583"/>
    </source>
</evidence>
<dbReference type="InterPro" id="IPR003524">
    <property type="entry name" value="PNAcMuramoyl-5peptid_Trfase"/>
</dbReference>
<feature type="transmembrane region" description="Helical" evidence="7">
    <location>
        <begin position="314"/>
        <end position="334"/>
    </location>
</feature>
<keyword evidence="7" id="KW-0573">Peptidoglycan synthesis</keyword>
<keyword evidence="5 7" id="KW-1133">Transmembrane helix</keyword>
<keyword evidence="7" id="KW-1003">Cell membrane</keyword>
<proteinExistence type="inferred from homology"/>
<dbReference type="Proteomes" id="UP000231456">
    <property type="component" value="Unassembled WGS sequence"/>
</dbReference>
<accession>A0A2M8F9Q1</accession>
<organism evidence="9 10">
    <name type="scientific">Candidatus Magasanikbacteria bacterium CG_4_9_14_0_2_um_filter_42_11</name>
    <dbReference type="NCBI Taxonomy" id="1974643"/>
    <lineage>
        <taxon>Bacteria</taxon>
        <taxon>Candidatus Magasanikiibacteriota</taxon>
    </lineage>
</organism>
<feature type="transmembrane region" description="Helical" evidence="7">
    <location>
        <begin position="365"/>
        <end position="384"/>
    </location>
</feature>
<dbReference type="PROSITE" id="PS01348">
    <property type="entry name" value="MRAY_2"/>
    <property type="match status" value="1"/>
</dbReference>
<comment type="similarity">
    <text evidence="2 7">Belongs to the glycosyltransferase 4 family. MraY subfamily.</text>
</comment>
<sequence>MKYNLLVFLSYTFAVPQGTRAANAATSVPWRSSSTEVENEVDAGSVAGATDVDFTTKHQEELMKFSRASVLGRNESQPHFTWNTIEQTIRTSQKGKVEKEGTFCYSVFGMNIDVTQLELLKTAIFYGLLSCTLAFLWTPLLTKLLYKYKITRRGEYDASLGIEGRQAKSGVPIMGGLVVIITVTVLTIAFNWDRSFTWVPIGVMLLAALLGGVDDVMNIYGKKRRLRKISQTLRLIRVHSDWRQRIWLTLTLPWTAFKRISLWLGSHPGKGLHVHERLLLQFLAGGVTAWWVYFKLGEHWREIHIPFDGYINIGWWIMPLIIVFVMASANAVNFTDGMDGLAGGALITTFSALGLLSWFGGYKEIMILNTMTVGALITYTYFNVKPARFQMGDTGSLGLGALLAINAIVINQMLLLPFLGFIFYLELGSVVLQIGGRYILGRRILKMAPLHHHFELRGWSEEKVVMRFWFIHMAVVLLGIWIALF</sequence>
<dbReference type="GO" id="GO:0071555">
    <property type="term" value="P:cell wall organization"/>
    <property type="evidence" value="ECO:0007669"/>
    <property type="project" value="UniProtKB-KW"/>
</dbReference>
<feature type="transmembrane region" description="Helical" evidence="7">
    <location>
        <begin position="396"/>
        <end position="415"/>
    </location>
</feature>
<keyword evidence="7" id="KW-0961">Cell wall biogenesis/degradation</keyword>
<feature type="transmembrane region" description="Helical" evidence="7">
    <location>
        <begin position="123"/>
        <end position="146"/>
    </location>
</feature>
<comment type="cofactor">
    <cofactor evidence="7 8">
        <name>Mg(2+)</name>
        <dbReference type="ChEBI" id="CHEBI:18420"/>
    </cofactor>
</comment>
<keyword evidence="7 8" id="KW-0460">Magnesium</keyword>
<dbReference type="InterPro" id="IPR000715">
    <property type="entry name" value="Glycosyl_transferase_4"/>
</dbReference>
<keyword evidence="6 7" id="KW-0472">Membrane</keyword>
<comment type="pathway">
    <text evidence="7">Cell wall biogenesis; peptidoglycan biosynthesis.</text>
</comment>
<gene>
    <name evidence="7" type="primary">mraY</name>
    <name evidence="9" type="ORF">CO030_02780</name>
</gene>
<evidence type="ECO:0000256" key="8">
    <source>
        <dbReference type="PIRSR" id="PIRSR600715-1"/>
    </source>
</evidence>
<evidence type="ECO:0000256" key="3">
    <source>
        <dbReference type="ARBA" id="ARBA00022679"/>
    </source>
</evidence>
<feature type="binding site" evidence="8">
    <location>
        <position position="393"/>
    </location>
    <ligand>
        <name>Mg(2+)</name>
        <dbReference type="ChEBI" id="CHEBI:18420"/>
    </ligand>
</feature>
<protein>
    <recommendedName>
        <fullName evidence="7">Phospho-N-acetylmuramoyl-pentapeptide-transferase</fullName>
        <ecNumber evidence="7">2.7.8.13</ecNumber>
    </recommendedName>
    <alternativeName>
        <fullName evidence="7">UDP-MurNAc-pentapeptide phosphotransferase</fullName>
    </alternativeName>
</protein>
<evidence type="ECO:0000256" key="4">
    <source>
        <dbReference type="ARBA" id="ARBA00022692"/>
    </source>
</evidence>
<feature type="transmembrane region" description="Helical" evidence="7">
    <location>
        <begin position="198"/>
        <end position="220"/>
    </location>
</feature>
<evidence type="ECO:0000256" key="7">
    <source>
        <dbReference type="HAMAP-Rule" id="MF_00038"/>
    </source>
</evidence>
<feature type="transmembrane region" description="Helical" evidence="7">
    <location>
        <begin position="341"/>
        <end position="359"/>
    </location>
</feature>
<dbReference type="InterPro" id="IPR018480">
    <property type="entry name" value="PNAcMuramoyl-5peptid_Trfase_CS"/>
</dbReference>
<feature type="transmembrane region" description="Helical" evidence="7">
    <location>
        <begin position="171"/>
        <end position="192"/>
    </location>
</feature>
<evidence type="ECO:0000256" key="1">
    <source>
        <dbReference type="ARBA" id="ARBA00004141"/>
    </source>
</evidence>
<dbReference type="PANTHER" id="PTHR22926">
    <property type="entry name" value="PHOSPHO-N-ACETYLMURAMOYL-PENTAPEPTIDE-TRANSFERASE"/>
    <property type="match status" value="1"/>
</dbReference>
<dbReference type="GO" id="GO:0051301">
    <property type="term" value="P:cell division"/>
    <property type="evidence" value="ECO:0007669"/>
    <property type="project" value="UniProtKB-KW"/>
</dbReference>
<feature type="transmembrane region" description="Helical" evidence="7">
    <location>
        <begin position="421"/>
        <end position="440"/>
    </location>
</feature>
<dbReference type="PANTHER" id="PTHR22926:SF5">
    <property type="entry name" value="PHOSPHO-N-ACETYLMURAMOYL-PENTAPEPTIDE-TRANSFERASE HOMOLOG"/>
    <property type="match status" value="1"/>
</dbReference>
<dbReference type="EC" id="2.7.8.13" evidence="7"/>
<comment type="subcellular location">
    <subcellularLocation>
        <location evidence="7">Cell membrane</location>
        <topology evidence="7">Multi-pass membrane protein</topology>
    </subcellularLocation>
    <subcellularLocation>
        <location evidence="1">Membrane</location>
        <topology evidence="1">Multi-pass membrane protein</topology>
    </subcellularLocation>
</comment>
<keyword evidence="4 7" id="KW-0812">Transmembrane</keyword>
<dbReference type="Pfam" id="PF00953">
    <property type="entry name" value="Glycos_transf_4"/>
    <property type="match status" value="1"/>
</dbReference>